<dbReference type="EMBL" id="LUEZ02000018">
    <property type="protein sequence ID" value="RDB27173.1"/>
    <property type="molecule type" value="Genomic_DNA"/>
</dbReference>
<feature type="region of interest" description="Disordered" evidence="1">
    <location>
        <begin position="448"/>
        <end position="470"/>
    </location>
</feature>
<reference evidence="2" key="1">
    <citation type="submission" date="2018-04" db="EMBL/GenBank/DDBJ databases">
        <title>Whole genome sequencing of Hypsizygus marmoreus.</title>
        <authorList>
            <person name="Choi I.-G."/>
            <person name="Min B."/>
            <person name="Kim J.-G."/>
            <person name="Kim S."/>
            <person name="Oh Y.-L."/>
            <person name="Kong W.-S."/>
            <person name="Park H."/>
            <person name="Jeong J."/>
            <person name="Song E.-S."/>
        </authorList>
    </citation>
    <scope>NUCLEOTIDE SEQUENCE [LARGE SCALE GENOMIC DNA]</scope>
    <source>
        <strain evidence="2">51987-8</strain>
    </source>
</reference>
<dbReference type="InParanoid" id="A0A369K5P9"/>
<dbReference type="OrthoDB" id="3226552at2759"/>
<organism evidence="2 3">
    <name type="scientific">Hypsizygus marmoreus</name>
    <name type="common">White beech mushroom</name>
    <name type="synonym">Agaricus marmoreus</name>
    <dbReference type="NCBI Taxonomy" id="39966"/>
    <lineage>
        <taxon>Eukaryota</taxon>
        <taxon>Fungi</taxon>
        <taxon>Dikarya</taxon>
        <taxon>Basidiomycota</taxon>
        <taxon>Agaricomycotina</taxon>
        <taxon>Agaricomycetes</taxon>
        <taxon>Agaricomycetidae</taxon>
        <taxon>Agaricales</taxon>
        <taxon>Tricholomatineae</taxon>
        <taxon>Lyophyllaceae</taxon>
        <taxon>Hypsizygus</taxon>
    </lineage>
</organism>
<dbReference type="AlphaFoldDB" id="A0A369K5P9"/>
<proteinExistence type="predicted"/>
<evidence type="ECO:0000313" key="3">
    <source>
        <dbReference type="Proteomes" id="UP000076154"/>
    </source>
</evidence>
<dbReference type="Proteomes" id="UP000076154">
    <property type="component" value="Unassembled WGS sequence"/>
</dbReference>
<comment type="caution">
    <text evidence="2">The sequence shown here is derived from an EMBL/GenBank/DDBJ whole genome shotgun (WGS) entry which is preliminary data.</text>
</comment>
<evidence type="ECO:0000313" key="2">
    <source>
        <dbReference type="EMBL" id="RDB27173.1"/>
    </source>
</evidence>
<name>A0A369K5P9_HYPMA</name>
<feature type="compositionally biased region" description="Basic residues" evidence="1">
    <location>
        <begin position="452"/>
        <end position="462"/>
    </location>
</feature>
<keyword evidence="3" id="KW-1185">Reference proteome</keyword>
<accession>A0A369K5P9</accession>
<gene>
    <name evidence="2" type="ORF">Hypma_004585</name>
</gene>
<sequence>MGFYLVVGSFPLHTSYGRTATFVILYWPSEVLVAIKASSYSIVTSTPRPPHSHHFKFISIASGRHGILMPALSEHRPPHVTSMPITAPFEMAFMRSTLTTWWFYFSQNPQNVGRGFCQGTNQNSWTSPCILAVQISPPIQRCLFVGVQAHTRAASHTRDTSLSIVIPTLLCSESGAFIVPLLYAFVMTNQNLEVPGSMRHRRNRTASLTICSTDQRWSDVVPPNSALTFAVIWDPDDDLVVFSGADLLDSIDNPNTTLDSPIDVGDSYSQVLTIGHSTIPLSENTATLAFFRDHHEFLFSTHTPLSFDRLKLGRSQTSSTLEGFDVYLRGSMFGKANKPYRRYSFLGNLEDDFKFNPTTSFANLYAKQFSEDQSSVTDEGYSEGIIGVSKGNPQDDEANLCSAFSVTTTSTSNYISVELDDDDDEGSASWSTLEAPGTPGYSRLLFSEQQRRSSRRLRKRRPTASDIPASPSIVLQRPCYNHTMSSDTRCSKHVVLPKFIRSLSMRRCKSRSMKAT</sequence>
<protein>
    <submittedName>
        <fullName evidence="2">Uncharacterized protein</fullName>
    </submittedName>
</protein>
<evidence type="ECO:0000256" key="1">
    <source>
        <dbReference type="SAM" id="MobiDB-lite"/>
    </source>
</evidence>